<evidence type="ECO:0000256" key="4">
    <source>
        <dbReference type="ARBA" id="ARBA00023136"/>
    </source>
</evidence>
<feature type="transmembrane region" description="Helical" evidence="6">
    <location>
        <begin position="203"/>
        <end position="225"/>
    </location>
</feature>
<dbReference type="PANTHER" id="PTHR23514:SF13">
    <property type="entry name" value="INNER MEMBRANE PROTEIN YBJJ"/>
    <property type="match status" value="1"/>
</dbReference>
<feature type="transmembrane region" description="Helical" evidence="6">
    <location>
        <begin position="276"/>
        <end position="301"/>
    </location>
</feature>
<sequence length="425" mass="43977">MPKHFQCDRAGHGYSPHMPEPCRRDTGEDSLIDASGSLQRTGEQRGNRQARLAVALLYVIMSMPIGGWAARVPDVRRQVGADDALWGLANTIPSAGNIIGLCAIVLLAGRVRSRLLAVAGAGLVLLTVPLMALSTSFPSVVLGLTTWALVAHIMDIPMGALALEVQRRYRRPLMGGFDACFGAGTLIGGVAGTFSAALDVRPWMQFAVTSGALALCLAAVARWLPEDSSKGNGTLRMSLRKRFNRRMLPITAMAFLSGYVSESAILWNAIYVSDTMGAGSVAGGMSYTAAATAGTVALLAVDRATARLGIVRVVRMSTLFAAAGFGVCLVISSPVAAVTGFVLLAVGMSCVNPSVYTLAGSQEGLSSSEGVSMVEIGQMPGAAIAAPAMIGALSGAIGLRLALASIVIAVLLLSVLAGRVRYADG</sequence>
<dbReference type="Gene3D" id="1.20.1250.20">
    <property type="entry name" value="MFS general substrate transporter like domains"/>
    <property type="match status" value="1"/>
</dbReference>
<feature type="transmembrane region" description="Helical" evidence="6">
    <location>
        <begin position="313"/>
        <end position="332"/>
    </location>
</feature>
<dbReference type="Proteomes" id="UP000295302">
    <property type="component" value="Unassembled WGS sequence"/>
</dbReference>
<dbReference type="OrthoDB" id="151222at2"/>
<proteinExistence type="predicted"/>
<accession>A0A4R4Z2S6</accession>
<evidence type="ECO:0000256" key="2">
    <source>
        <dbReference type="ARBA" id="ARBA00022692"/>
    </source>
</evidence>
<dbReference type="InterPro" id="IPR011701">
    <property type="entry name" value="MFS"/>
</dbReference>
<dbReference type="PANTHER" id="PTHR23514">
    <property type="entry name" value="BYPASS OF STOP CODON PROTEIN 6"/>
    <property type="match status" value="1"/>
</dbReference>
<evidence type="ECO:0000256" key="5">
    <source>
        <dbReference type="SAM" id="MobiDB-lite"/>
    </source>
</evidence>
<dbReference type="GO" id="GO:0022857">
    <property type="term" value="F:transmembrane transporter activity"/>
    <property type="evidence" value="ECO:0007669"/>
    <property type="project" value="InterPro"/>
</dbReference>
<feature type="region of interest" description="Disordered" evidence="5">
    <location>
        <begin position="1"/>
        <end position="30"/>
    </location>
</feature>
<dbReference type="GO" id="GO:0016020">
    <property type="term" value="C:membrane"/>
    <property type="evidence" value="ECO:0007669"/>
    <property type="project" value="UniProtKB-SubCell"/>
</dbReference>
<evidence type="ECO:0000313" key="7">
    <source>
        <dbReference type="EMBL" id="TDD52331.1"/>
    </source>
</evidence>
<dbReference type="EMBL" id="SMKQ01000017">
    <property type="protein sequence ID" value="TDD52331.1"/>
    <property type="molecule type" value="Genomic_DNA"/>
</dbReference>
<dbReference type="InterPro" id="IPR051788">
    <property type="entry name" value="MFS_Transporter"/>
</dbReference>
<feature type="transmembrane region" description="Helical" evidence="6">
    <location>
        <begin position="52"/>
        <end position="72"/>
    </location>
</feature>
<feature type="transmembrane region" description="Helical" evidence="6">
    <location>
        <begin position="115"/>
        <end position="134"/>
    </location>
</feature>
<comment type="caution">
    <text evidence="7">The sequence shown here is derived from an EMBL/GenBank/DDBJ whole genome shotgun (WGS) entry which is preliminary data.</text>
</comment>
<dbReference type="InterPro" id="IPR036259">
    <property type="entry name" value="MFS_trans_sf"/>
</dbReference>
<evidence type="ECO:0000256" key="1">
    <source>
        <dbReference type="ARBA" id="ARBA00004141"/>
    </source>
</evidence>
<name>A0A4R4Z2S6_9ACTN</name>
<gene>
    <name evidence="7" type="ORF">E1286_08965</name>
</gene>
<keyword evidence="3 6" id="KW-1133">Transmembrane helix</keyword>
<evidence type="ECO:0000256" key="6">
    <source>
        <dbReference type="SAM" id="Phobius"/>
    </source>
</evidence>
<protein>
    <submittedName>
        <fullName evidence="7">MFS transporter</fullName>
    </submittedName>
</protein>
<feature type="compositionally biased region" description="Basic and acidic residues" evidence="5">
    <location>
        <begin position="1"/>
        <end position="11"/>
    </location>
</feature>
<keyword evidence="2 6" id="KW-0812">Transmembrane</keyword>
<keyword evidence="4 6" id="KW-0472">Membrane</keyword>
<keyword evidence="8" id="KW-1185">Reference proteome</keyword>
<feature type="transmembrane region" description="Helical" evidence="6">
    <location>
        <begin position="403"/>
        <end position="422"/>
    </location>
</feature>
<dbReference type="Pfam" id="PF07690">
    <property type="entry name" value="MFS_1"/>
    <property type="match status" value="1"/>
</dbReference>
<feature type="transmembrane region" description="Helical" evidence="6">
    <location>
        <begin position="140"/>
        <end position="163"/>
    </location>
</feature>
<feature type="transmembrane region" description="Helical" evidence="6">
    <location>
        <begin position="84"/>
        <end position="108"/>
    </location>
</feature>
<dbReference type="AlphaFoldDB" id="A0A4R4Z2S6"/>
<reference evidence="7 8" key="1">
    <citation type="submission" date="2019-03" db="EMBL/GenBank/DDBJ databases">
        <title>Draft genome sequences of novel Actinobacteria.</title>
        <authorList>
            <person name="Sahin N."/>
            <person name="Ay H."/>
            <person name="Saygin H."/>
        </authorList>
    </citation>
    <scope>NUCLEOTIDE SEQUENCE [LARGE SCALE GENOMIC DNA]</scope>
    <source>
        <strain evidence="7 8">CH32</strain>
    </source>
</reference>
<evidence type="ECO:0000256" key="3">
    <source>
        <dbReference type="ARBA" id="ARBA00022989"/>
    </source>
</evidence>
<dbReference type="SUPFAM" id="SSF103473">
    <property type="entry name" value="MFS general substrate transporter"/>
    <property type="match status" value="1"/>
</dbReference>
<feature type="transmembrane region" description="Helical" evidence="6">
    <location>
        <begin position="246"/>
        <end position="270"/>
    </location>
</feature>
<comment type="subcellular location">
    <subcellularLocation>
        <location evidence="1">Membrane</location>
        <topology evidence="1">Multi-pass membrane protein</topology>
    </subcellularLocation>
</comment>
<feature type="transmembrane region" description="Helical" evidence="6">
    <location>
        <begin position="175"/>
        <end position="197"/>
    </location>
</feature>
<organism evidence="7 8">
    <name type="scientific">Nonomuraea terrae</name>
    <dbReference type="NCBI Taxonomy" id="2530383"/>
    <lineage>
        <taxon>Bacteria</taxon>
        <taxon>Bacillati</taxon>
        <taxon>Actinomycetota</taxon>
        <taxon>Actinomycetes</taxon>
        <taxon>Streptosporangiales</taxon>
        <taxon>Streptosporangiaceae</taxon>
        <taxon>Nonomuraea</taxon>
    </lineage>
</organism>
<evidence type="ECO:0000313" key="8">
    <source>
        <dbReference type="Proteomes" id="UP000295302"/>
    </source>
</evidence>